<evidence type="ECO:0000259" key="2">
    <source>
        <dbReference type="Pfam" id="PF13839"/>
    </source>
</evidence>
<comment type="caution">
    <text evidence="3">The sequence shown here is derived from an EMBL/GenBank/DDBJ whole genome shotgun (WGS) entry which is preliminary data.</text>
</comment>
<dbReference type="Proteomes" id="UP000525078">
    <property type="component" value="Unassembled WGS sequence"/>
</dbReference>
<organism evidence="3 4">
    <name type="scientific">Cannabis sativa</name>
    <name type="common">Hemp</name>
    <name type="synonym">Marijuana</name>
    <dbReference type="NCBI Taxonomy" id="3483"/>
    <lineage>
        <taxon>Eukaryota</taxon>
        <taxon>Viridiplantae</taxon>
        <taxon>Streptophyta</taxon>
        <taxon>Embryophyta</taxon>
        <taxon>Tracheophyta</taxon>
        <taxon>Spermatophyta</taxon>
        <taxon>Magnoliopsida</taxon>
        <taxon>eudicotyledons</taxon>
        <taxon>Gunneridae</taxon>
        <taxon>Pentapetalae</taxon>
        <taxon>rosids</taxon>
        <taxon>fabids</taxon>
        <taxon>Rosales</taxon>
        <taxon>Cannabaceae</taxon>
        <taxon>Cannabis</taxon>
    </lineage>
</organism>
<dbReference type="PANTHER" id="PTHR32285:SF36">
    <property type="entry name" value="PROTEIN TRICHOME BIREFRINGENCE-LIKE 38"/>
    <property type="match status" value="1"/>
</dbReference>
<name>A0A7J6GAE5_CANSA</name>
<accession>A0A7J6GAE5</accession>
<protein>
    <recommendedName>
        <fullName evidence="2">Trichome birefringence-like C-terminal domain-containing protein</fullName>
    </recommendedName>
</protein>
<dbReference type="GO" id="GO:0016413">
    <property type="term" value="F:O-acetyltransferase activity"/>
    <property type="evidence" value="ECO:0007669"/>
    <property type="project" value="InterPro"/>
</dbReference>
<evidence type="ECO:0000313" key="4">
    <source>
        <dbReference type="Proteomes" id="UP000525078"/>
    </source>
</evidence>
<reference evidence="3 4" key="1">
    <citation type="journal article" date="2020" name="bioRxiv">
        <title>Sequence and annotation of 42 cannabis genomes reveals extensive copy number variation in cannabinoid synthesis and pathogen resistance genes.</title>
        <authorList>
            <person name="Mckernan K.J."/>
            <person name="Helbert Y."/>
            <person name="Kane L.T."/>
            <person name="Ebling H."/>
            <person name="Zhang L."/>
            <person name="Liu B."/>
            <person name="Eaton Z."/>
            <person name="Mclaughlin S."/>
            <person name="Kingan S."/>
            <person name="Baybayan P."/>
            <person name="Concepcion G."/>
            <person name="Jordan M."/>
            <person name="Riva A."/>
            <person name="Barbazuk W."/>
            <person name="Harkins T."/>
        </authorList>
    </citation>
    <scope>NUCLEOTIDE SEQUENCE [LARGE SCALE GENOMIC DNA]</scope>
    <source>
        <strain evidence="4">cv. Jamaican Lion 4</strain>
        <tissue evidence="3">Leaf</tissue>
    </source>
</reference>
<dbReference type="AlphaFoldDB" id="A0A7J6GAE5"/>
<evidence type="ECO:0000313" key="3">
    <source>
        <dbReference type="EMBL" id="KAF4379798.1"/>
    </source>
</evidence>
<dbReference type="GO" id="GO:0005794">
    <property type="term" value="C:Golgi apparatus"/>
    <property type="evidence" value="ECO:0007669"/>
    <property type="project" value="TreeGrafter"/>
</dbReference>
<sequence length="218" mass="25125">MQDYEVSVLRLNSHYLVDIEEGKNGSVLKLNSMKMGNLWNEMDVLIFNSWLWWTRIGTPSQPFDHIEDGNQTVKSMDQIEAYRKALTTWANWVDTSVNTTKTKVIFQALSPSHYNGREWNKSEGTNCEGEKEPIILTNNGTLYPKDSSPPSLVLKEVLNQMKKPIHLLDITTLSKLRKDGHPSKFNTYGLVDCKHWCIAGVQDTWNQLLYYALKKLFI</sequence>
<dbReference type="InterPro" id="IPR026057">
    <property type="entry name" value="TBL_C"/>
</dbReference>
<gene>
    <name evidence="3" type="ORF">F8388_023815</name>
</gene>
<dbReference type="Pfam" id="PF13839">
    <property type="entry name" value="PC-Esterase"/>
    <property type="match status" value="1"/>
</dbReference>
<comment type="similarity">
    <text evidence="1">Belongs to the PC-esterase family. TBL subfamily.</text>
</comment>
<proteinExistence type="inferred from homology"/>
<dbReference type="InterPro" id="IPR029962">
    <property type="entry name" value="TBL"/>
</dbReference>
<dbReference type="EMBL" id="JAATIP010000068">
    <property type="protein sequence ID" value="KAF4379798.1"/>
    <property type="molecule type" value="Genomic_DNA"/>
</dbReference>
<dbReference type="PANTHER" id="PTHR32285">
    <property type="entry name" value="PROTEIN TRICHOME BIREFRINGENCE-LIKE 9-RELATED"/>
    <property type="match status" value="1"/>
</dbReference>
<evidence type="ECO:0000256" key="1">
    <source>
        <dbReference type="ARBA" id="ARBA00007727"/>
    </source>
</evidence>
<feature type="domain" description="Trichome birefringence-like C-terminal" evidence="2">
    <location>
        <begin position="2"/>
        <end position="210"/>
    </location>
</feature>